<feature type="transmembrane region" description="Helical" evidence="8">
    <location>
        <begin position="69"/>
        <end position="87"/>
    </location>
</feature>
<keyword evidence="6 8" id="KW-1133">Transmembrane helix</keyword>
<dbReference type="GO" id="GO:0005886">
    <property type="term" value="C:plasma membrane"/>
    <property type="evidence" value="ECO:0007669"/>
    <property type="project" value="UniProtKB-SubCell"/>
</dbReference>
<evidence type="ECO:0000256" key="5">
    <source>
        <dbReference type="ARBA" id="ARBA00022692"/>
    </source>
</evidence>
<feature type="transmembrane region" description="Helical" evidence="8">
    <location>
        <begin position="253"/>
        <end position="277"/>
    </location>
</feature>
<evidence type="ECO:0000256" key="3">
    <source>
        <dbReference type="ARBA" id="ARBA00022448"/>
    </source>
</evidence>
<evidence type="ECO:0000256" key="7">
    <source>
        <dbReference type="ARBA" id="ARBA00023136"/>
    </source>
</evidence>
<comment type="subcellular location">
    <subcellularLocation>
        <location evidence="1">Cell membrane</location>
        <topology evidence="1">Multi-pass membrane protein</topology>
    </subcellularLocation>
</comment>
<accession>A0A1F5NKM3</accession>
<feature type="transmembrane region" description="Helical" evidence="8">
    <location>
        <begin position="35"/>
        <end position="57"/>
    </location>
</feature>
<comment type="caution">
    <text evidence="9">The sequence shown here is derived from an EMBL/GenBank/DDBJ whole genome shotgun (WGS) entry which is preliminary data.</text>
</comment>
<gene>
    <name evidence="9" type="ORF">A2751_03680</name>
</gene>
<evidence type="ECO:0000313" key="9">
    <source>
        <dbReference type="EMBL" id="OGE78229.1"/>
    </source>
</evidence>
<dbReference type="AlphaFoldDB" id="A0A1F5NKM3"/>
<evidence type="ECO:0000313" key="10">
    <source>
        <dbReference type="Proteomes" id="UP000176864"/>
    </source>
</evidence>
<reference evidence="9 10" key="1">
    <citation type="journal article" date="2016" name="Nat. Commun.">
        <title>Thousands of microbial genomes shed light on interconnected biogeochemical processes in an aquifer system.</title>
        <authorList>
            <person name="Anantharaman K."/>
            <person name="Brown C.T."/>
            <person name="Hug L.A."/>
            <person name="Sharon I."/>
            <person name="Castelle C.J."/>
            <person name="Probst A.J."/>
            <person name="Thomas B.C."/>
            <person name="Singh A."/>
            <person name="Wilkins M.J."/>
            <person name="Karaoz U."/>
            <person name="Brodie E.L."/>
            <person name="Williams K.H."/>
            <person name="Hubbard S.S."/>
            <person name="Banfield J.F."/>
        </authorList>
    </citation>
    <scope>NUCLEOTIDE SEQUENCE [LARGE SCALE GENOMIC DNA]</scope>
</reference>
<feature type="transmembrane region" description="Helical" evidence="8">
    <location>
        <begin position="229"/>
        <end position="246"/>
    </location>
</feature>
<keyword evidence="5 8" id="KW-0812">Transmembrane</keyword>
<sequence length="339" mass="37100">MAEPQNINVHISTMALVKIVVAGLLLLLLYVIRDIILMLVVAMILASAMDPLVDWLYRKAKFPRGLSVLMVYLFFLSLLGLVVYFLIPPITQEFNLLGARIEDFRHDLSTRAGSLSNALNQLGLARGLSALGQGFAELTNDVFQKTLGVVSSIVQLVGTLVFTFYLISSEHGMKNFVRSLVPYKHQAYVVGLTEKIQTKIGYWLLGQLVLSAFIFSFTFLGLLALGVKYALALALLAGLLEIVPYLGPILSAIPAVFVAFAESPTLAMFVIVLYILIQQTENYILVPKVMGRTIGTNPLLILLAVLIGFKIAGIIGLLMAVPVVGAITVFVNDFREQRA</sequence>
<dbReference type="STRING" id="1817824.A2751_03680"/>
<feature type="transmembrane region" description="Helical" evidence="8">
    <location>
        <begin position="202"/>
        <end position="223"/>
    </location>
</feature>
<dbReference type="Pfam" id="PF01594">
    <property type="entry name" value="AI-2E_transport"/>
    <property type="match status" value="1"/>
</dbReference>
<evidence type="ECO:0000256" key="8">
    <source>
        <dbReference type="SAM" id="Phobius"/>
    </source>
</evidence>
<dbReference type="GO" id="GO:0055085">
    <property type="term" value="P:transmembrane transport"/>
    <property type="evidence" value="ECO:0007669"/>
    <property type="project" value="TreeGrafter"/>
</dbReference>
<keyword evidence="3" id="KW-0813">Transport</keyword>
<feature type="transmembrane region" description="Helical" evidence="8">
    <location>
        <begin position="7"/>
        <end position="29"/>
    </location>
</feature>
<name>A0A1F5NKM3_9BACT</name>
<protein>
    <recommendedName>
        <fullName evidence="11">AI-2E family transporter</fullName>
    </recommendedName>
</protein>
<comment type="similarity">
    <text evidence="2">Belongs to the autoinducer-2 exporter (AI-2E) (TC 2.A.86) family.</text>
</comment>
<evidence type="ECO:0000256" key="2">
    <source>
        <dbReference type="ARBA" id="ARBA00009773"/>
    </source>
</evidence>
<dbReference type="PANTHER" id="PTHR21716">
    <property type="entry name" value="TRANSMEMBRANE PROTEIN"/>
    <property type="match status" value="1"/>
</dbReference>
<evidence type="ECO:0000256" key="1">
    <source>
        <dbReference type="ARBA" id="ARBA00004651"/>
    </source>
</evidence>
<feature type="transmembrane region" description="Helical" evidence="8">
    <location>
        <begin position="147"/>
        <end position="168"/>
    </location>
</feature>
<dbReference type="EMBL" id="MFEK01000014">
    <property type="protein sequence ID" value="OGE78229.1"/>
    <property type="molecule type" value="Genomic_DNA"/>
</dbReference>
<dbReference type="Proteomes" id="UP000176864">
    <property type="component" value="Unassembled WGS sequence"/>
</dbReference>
<evidence type="ECO:0000256" key="6">
    <source>
        <dbReference type="ARBA" id="ARBA00022989"/>
    </source>
</evidence>
<keyword evidence="4" id="KW-1003">Cell membrane</keyword>
<proteinExistence type="inferred from homology"/>
<feature type="transmembrane region" description="Helical" evidence="8">
    <location>
        <begin position="297"/>
        <end position="330"/>
    </location>
</feature>
<dbReference type="PANTHER" id="PTHR21716:SF53">
    <property type="entry name" value="PERMEASE PERM-RELATED"/>
    <property type="match status" value="1"/>
</dbReference>
<evidence type="ECO:0008006" key="11">
    <source>
        <dbReference type="Google" id="ProtNLM"/>
    </source>
</evidence>
<organism evidence="9 10">
    <name type="scientific">Candidatus Doudnabacteria bacterium RIFCSPHIGHO2_01_FULL_46_14</name>
    <dbReference type="NCBI Taxonomy" id="1817824"/>
    <lineage>
        <taxon>Bacteria</taxon>
        <taxon>Candidatus Doudnaibacteriota</taxon>
    </lineage>
</organism>
<keyword evidence="7 8" id="KW-0472">Membrane</keyword>
<evidence type="ECO:0000256" key="4">
    <source>
        <dbReference type="ARBA" id="ARBA00022475"/>
    </source>
</evidence>
<dbReference type="InterPro" id="IPR002549">
    <property type="entry name" value="AI-2E-like"/>
</dbReference>